<dbReference type="OrthoDB" id="3263651at2759"/>
<comment type="caution">
    <text evidence="1">The sequence shown here is derived from an EMBL/GenBank/DDBJ whole genome shotgun (WGS) entry which is preliminary data.</text>
</comment>
<evidence type="ECO:0000313" key="2">
    <source>
        <dbReference type="Proteomes" id="UP000613580"/>
    </source>
</evidence>
<organism evidence="1 2">
    <name type="scientific">Mycena chlorophos</name>
    <name type="common">Agaric fungus</name>
    <name type="synonym">Agaricus chlorophos</name>
    <dbReference type="NCBI Taxonomy" id="658473"/>
    <lineage>
        <taxon>Eukaryota</taxon>
        <taxon>Fungi</taxon>
        <taxon>Dikarya</taxon>
        <taxon>Basidiomycota</taxon>
        <taxon>Agaricomycotina</taxon>
        <taxon>Agaricomycetes</taxon>
        <taxon>Agaricomycetidae</taxon>
        <taxon>Agaricales</taxon>
        <taxon>Marasmiineae</taxon>
        <taxon>Mycenaceae</taxon>
        <taxon>Mycena</taxon>
    </lineage>
</organism>
<dbReference type="EMBL" id="JACAZE010000010">
    <property type="protein sequence ID" value="KAF7305544.1"/>
    <property type="molecule type" value="Genomic_DNA"/>
</dbReference>
<name>A0A8H6WAQ8_MYCCL</name>
<evidence type="ECO:0000313" key="1">
    <source>
        <dbReference type="EMBL" id="KAF7305544.1"/>
    </source>
</evidence>
<reference evidence="1" key="1">
    <citation type="submission" date="2020-05" db="EMBL/GenBank/DDBJ databases">
        <title>Mycena genomes resolve the evolution of fungal bioluminescence.</title>
        <authorList>
            <person name="Tsai I.J."/>
        </authorList>
    </citation>
    <scope>NUCLEOTIDE SEQUENCE</scope>
    <source>
        <strain evidence="1">110903Hualien_Pintung</strain>
    </source>
</reference>
<sequence length="329" mass="36700">MVQPGHGPASGSVTRSFLSATVMSSFIISSRAEAQGRDLHIFSLRQYPTATVVGGFNLGRLALTAQTFYRWLDLSDALLNYMFDGTTVRDVVLRRITLCKVDVLCYAMQGVEGPIIPRHSTEHLAPGTYGLFSSDGNPSKLVISSARNYARPFQDFKGAILRYSPELSRQDHIPAELMRLAAARDRGRCCITGRNDVSTEFVWIFPPLASQISSPDARFLFELHYAGLLIIFCQQDRKPFEYYRVLDNVITISSSLVNALNRNSLTVDVDDAKRVICFNDPPANAPKLPSNLPPLSPSGCNRFWRLNLQYTIAVFFLPATPRMNTPRTT</sequence>
<protein>
    <submittedName>
        <fullName evidence="1">Uncharacterized protein</fullName>
    </submittedName>
</protein>
<proteinExistence type="predicted"/>
<dbReference type="Proteomes" id="UP000613580">
    <property type="component" value="Unassembled WGS sequence"/>
</dbReference>
<gene>
    <name evidence="1" type="ORF">HMN09_00807300</name>
</gene>
<dbReference type="AlphaFoldDB" id="A0A8H6WAQ8"/>
<accession>A0A8H6WAQ8</accession>
<keyword evidence="2" id="KW-1185">Reference proteome</keyword>